<keyword evidence="3" id="KW-1185">Reference proteome</keyword>
<dbReference type="Proteomes" id="UP001486565">
    <property type="component" value="Chromosome"/>
</dbReference>
<dbReference type="CDD" id="cd04301">
    <property type="entry name" value="NAT_SF"/>
    <property type="match status" value="1"/>
</dbReference>
<name>A0ABZ2Y3P1_9FIRM</name>
<dbReference type="Pfam" id="PF13302">
    <property type="entry name" value="Acetyltransf_3"/>
    <property type="match status" value="1"/>
</dbReference>
<feature type="domain" description="N-acetyltransferase" evidence="1">
    <location>
        <begin position="11"/>
        <end position="166"/>
    </location>
</feature>
<dbReference type="PANTHER" id="PTHR43415:SF3">
    <property type="entry name" value="GNAT-FAMILY ACETYLTRANSFERASE"/>
    <property type="match status" value="1"/>
</dbReference>
<dbReference type="PANTHER" id="PTHR43415">
    <property type="entry name" value="SPERMIDINE N(1)-ACETYLTRANSFERASE"/>
    <property type="match status" value="1"/>
</dbReference>
<dbReference type="SUPFAM" id="SSF55729">
    <property type="entry name" value="Acyl-CoA N-acyltransferases (Nat)"/>
    <property type="match status" value="1"/>
</dbReference>
<evidence type="ECO:0000259" key="1">
    <source>
        <dbReference type="PROSITE" id="PS51186"/>
    </source>
</evidence>
<evidence type="ECO:0000313" key="3">
    <source>
        <dbReference type="Proteomes" id="UP001486565"/>
    </source>
</evidence>
<gene>
    <name evidence="2" type="ORF">QBE51_13730</name>
</gene>
<protein>
    <submittedName>
        <fullName evidence="2">GNAT family N-acetyltransferase</fullName>
    </submittedName>
</protein>
<sequence>MLDRRIYSNRLLIRDIEKEDFPFINDMYKDMDFYFYAIGHNTNLCEKYFKQLIKGEKRLNFFCIAKLLSDSRSIGCIEGSAHLGSKKILWINSIMIHKEFCRNKYGTELVMATIDYFKSQYQIEYVCVSVAEKNEAGKKFWAKLGFSTIKTISRYDTQQIMYGNIHVYCKSA</sequence>
<accession>A0ABZ2Y3P1</accession>
<dbReference type="Gene3D" id="3.40.630.30">
    <property type="match status" value="1"/>
</dbReference>
<dbReference type="PROSITE" id="PS51186">
    <property type="entry name" value="GNAT"/>
    <property type="match status" value="1"/>
</dbReference>
<dbReference type="InterPro" id="IPR000182">
    <property type="entry name" value="GNAT_dom"/>
</dbReference>
<dbReference type="EMBL" id="CP121687">
    <property type="protein sequence ID" value="WZL69815.1"/>
    <property type="molecule type" value="Genomic_DNA"/>
</dbReference>
<proteinExistence type="predicted"/>
<reference evidence="2 3" key="1">
    <citation type="submission" date="2023-03" db="EMBL/GenBank/DDBJ databases">
        <title>Novel Species.</title>
        <authorList>
            <person name="Ma S."/>
        </authorList>
    </citation>
    <scope>NUCLEOTIDE SEQUENCE [LARGE SCALE GENOMIC DNA]</scope>
    <source>
        <strain evidence="2 3">LIND6LT2</strain>
    </source>
</reference>
<organism evidence="2 3">
    <name type="scientific">Defluviitalea saccharophila</name>
    <dbReference type="NCBI Taxonomy" id="879970"/>
    <lineage>
        <taxon>Bacteria</taxon>
        <taxon>Bacillati</taxon>
        <taxon>Bacillota</taxon>
        <taxon>Clostridia</taxon>
        <taxon>Lachnospirales</taxon>
        <taxon>Defluviitaleaceae</taxon>
        <taxon>Defluviitalea</taxon>
    </lineage>
</organism>
<dbReference type="RefSeq" id="WP_341876803.1">
    <property type="nucleotide sequence ID" value="NZ_CP121687.1"/>
</dbReference>
<dbReference type="InterPro" id="IPR016181">
    <property type="entry name" value="Acyl_CoA_acyltransferase"/>
</dbReference>
<evidence type="ECO:0000313" key="2">
    <source>
        <dbReference type="EMBL" id="WZL69815.1"/>
    </source>
</evidence>